<proteinExistence type="predicted"/>
<organism evidence="2 3">
    <name type="scientific">Luteimonas galliterrae</name>
    <dbReference type="NCBI Taxonomy" id="2940486"/>
    <lineage>
        <taxon>Bacteria</taxon>
        <taxon>Pseudomonadati</taxon>
        <taxon>Pseudomonadota</taxon>
        <taxon>Gammaproteobacteria</taxon>
        <taxon>Lysobacterales</taxon>
        <taxon>Lysobacteraceae</taxon>
        <taxon>Luteimonas</taxon>
    </lineage>
</organism>
<gene>
    <name evidence="2" type="ORF">M2650_15430</name>
</gene>
<feature type="signal peptide" evidence="1">
    <location>
        <begin position="1"/>
        <end position="23"/>
    </location>
</feature>
<name>A0ABT0MMA2_9GAMM</name>
<reference evidence="2 3" key="1">
    <citation type="submission" date="2022-05" db="EMBL/GenBank/DDBJ databases">
        <title>Luteimonas sp. SX5, whole genome shotgun sequencing project.</title>
        <authorList>
            <person name="Zhao G."/>
            <person name="Shen L."/>
        </authorList>
    </citation>
    <scope>NUCLEOTIDE SEQUENCE [LARGE SCALE GENOMIC DNA]</scope>
    <source>
        <strain evidence="2 3">SX5</strain>
    </source>
</reference>
<evidence type="ECO:0000256" key="1">
    <source>
        <dbReference type="SAM" id="SignalP"/>
    </source>
</evidence>
<accession>A0ABT0MMA2</accession>
<evidence type="ECO:0000313" key="3">
    <source>
        <dbReference type="Proteomes" id="UP001431217"/>
    </source>
</evidence>
<dbReference type="RefSeq" id="WP_249476033.1">
    <property type="nucleotide sequence ID" value="NZ_JAMBEP010000005.1"/>
</dbReference>
<dbReference type="Proteomes" id="UP001431217">
    <property type="component" value="Unassembled WGS sequence"/>
</dbReference>
<protein>
    <recommendedName>
        <fullName evidence="4">Peptidase C39</fullName>
    </recommendedName>
</protein>
<dbReference type="EMBL" id="JAMBEP010000005">
    <property type="protein sequence ID" value="MCL1636015.1"/>
    <property type="molecule type" value="Genomic_DNA"/>
</dbReference>
<evidence type="ECO:0000313" key="2">
    <source>
        <dbReference type="EMBL" id="MCL1636015.1"/>
    </source>
</evidence>
<feature type="chain" id="PRO_5045563259" description="Peptidase C39" evidence="1">
    <location>
        <begin position="24"/>
        <end position="255"/>
    </location>
</feature>
<keyword evidence="3" id="KW-1185">Reference proteome</keyword>
<comment type="caution">
    <text evidence="2">The sequence shown here is derived from an EMBL/GenBank/DDBJ whole genome shotgun (WGS) entry which is preliminary data.</text>
</comment>
<sequence length="255" mass="25627">MNTRTLPLALFGTLVGMAASAHAEAAQPSQAPQIKPVRVEVVDEDTLSRISGKFYGADMLVGLRIELLSNWRTAEGNMSAAGTLQIQRNSAGGFDVQVDTRSNAQAGGGAGSGLSNGSAVGGDQISVNGVGQVVQVAGDGNKFANLTAISFAPHAGGGNFNGQTSSTSSAGGMIASVSFEGGGARLGLTAPSGMLSQSVVSGANGGIMQAARVAGQDQVGSNTMQLQMQTASMPALQQQQMGVYQALAGLSQLPR</sequence>
<evidence type="ECO:0008006" key="4">
    <source>
        <dbReference type="Google" id="ProtNLM"/>
    </source>
</evidence>
<keyword evidence="1" id="KW-0732">Signal</keyword>